<dbReference type="InterPro" id="IPR016064">
    <property type="entry name" value="NAD/diacylglycerol_kinase_sf"/>
</dbReference>
<keyword evidence="10 12" id="KW-0067">ATP-binding</keyword>
<dbReference type="OrthoDB" id="24817at2759"/>
<dbReference type="PROSITE" id="PS50081">
    <property type="entry name" value="ZF_DAG_PE_2"/>
    <property type="match status" value="3"/>
</dbReference>
<evidence type="ECO:0000256" key="6">
    <source>
        <dbReference type="ARBA" id="ARBA00022741"/>
    </source>
</evidence>
<evidence type="ECO:0000259" key="14">
    <source>
        <dbReference type="PROSITE" id="PS50146"/>
    </source>
</evidence>
<dbReference type="SUPFAM" id="SSF111331">
    <property type="entry name" value="NAD kinase/diacylglycerol kinase-like"/>
    <property type="match status" value="1"/>
</dbReference>
<dbReference type="Gene3D" id="3.30.60.20">
    <property type="match status" value="1"/>
</dbReference>
<evidence type="ECO:0000256" key="12">
    <source>
        <dbReference type="RuleBase" id="RU361128"/>
    </source>
</evidence>
<dbReference type="SMART" id="SM00045">
    <property type="entry name" value="DAGKa"/>
    <property type="match status" value="1"/>
</dbReference>
<evidence type="ECO:0000256" key="9">
    <source>
        <dbReference type="ARBA" id="ARBA00022833"/>
    </source>
</evidence>
<dbReference type="Pfam" id="PF00781">
    <property type="entry name" value="DAGK_cat"/>
    <property type="match status" value="1"/>
</dbReference>
<feature type="domain" description="Phorbol-ester/DAG-type" evidence="13">
    <location>
        <begin position="97"/>
        <end position="143"/>
    </location>
</feature>
<evidence type="ECO:0000256" key="5">
    <source>
        <dbReference type="ARBA" id="ARBA00022737"/>
    </source>
</evidence>
<comment type="subcellular location">
    <subcellularLocation>
        <location evidence="1">Membrane</location>
    </subcellularLocation>
</comment>
<evidence type="ECO:0000256" key="3">
    <source>
        <dbReference type="ARBA" id="ARBA00022679"/>
    </source>
</evidence>
<evidence type="ECO:0000256" key="7">
    <source>
        <dbReference type="ARBA" id="ARBA00022771"/>
    </source>
</evidence>
<dbReference type="Pfam" id="PF00609">
    <property type="entry name" value="DAGK_acc"/>
    <property type="match status" value="1"/>
</dbReference>
<dbReference type="InterPro" id="IPR046349">
    <property type="entry name" value="C1-like_sf"/>
</dbReference>
<keyword evidence="9" id="KW-0862">Zinc</keyword>
<evidence type="ECO:0000256" key="4">
    <source>
        <dbReference type="ARBA" id="ARBA00022723"/>
    </source>
</evidence>
<dbReference type="GO" id="GO:0008270">
    <property type="term" value="F:zinc ion binding"/>
    <property type="evidence" value="ECO:0007669"/>
    <property type="project" value="UniProtKB-KW"/>
</dbReference>
<dbReference type="InterPro" id="IPR017438">
    <property type="entry name" value="ATP-NAD_kinase_N"/>
</dbReference>
<dbReference type="InterPro" id="IPR037607">
    <property type="entry name" value="DGK"/>
</dbReference>
<dbReference type="GO" id="GO:0005524">
    <property type="term" value="F:ATP binding"/>
    <property type="evidence" value="ECO:0007669"/>
    <property type="project" value="UniProtKB-KW"/>
</dbReference>
<dbReference type="PROSITE" id="PS00479">
    <property type="entry name" value="ZF_DAG_PE_1"/>
    <property type="match status" value="1"/>
</dbReference>
<organism evidence="15 16">
    <name type="scientific">Entamoeba invadens IP1</name>
    <dbReference type="NCBI Taxonomy" id="370355"/>
    <lineage>
        <taxon>Eukaryota</taxon>
        <taxon>Amoebozoa</taxon>
        <taxon>Evosea</taxon>
        <taxon>Archamoebae</taxon>
        <taxon>Mastigamoebida</taxon>
        <taxon>Entamoebidae</taxon>
        <taxon>Entamoeba</taxon>
    </lineage>
</organism>
<keyword evidence="11" id="KW-0472">Membrane</keyword>
<dbReference type="Gene3D" id="2.60.200.40">
    <property type="match status" value="1"/>
</dbReference>
<dbReference type="InterPro" id="IPR000756">
    <property type="entry name" value="Diacylglycerol_kin_accessory"/>
</dbReference>
<comment type="similarity">
    <text evidence="2 12">Belongs to the eukaryotic diacylglycerol kinase family.</text>
</comment>
<dbReference type="SUPFAM" id="SSF57889">
    <property type="entry name" value="Cysteine-rich domain"/>
    <property type="match status" value="3"/>
</dbReference>
<accession>A0A0A1UEY7</accession>
<evidence type="ECO:0000256" key="2">
    <source>
        <dbReference type="ARBA" id="ARBA00009280"/>
    </source>
</evidence>
<dbReference type="Gene3D" id="3.40.50.10330">
    <property type="entry name" value="Probable inorganic polyphosphate/atp-NAD kinase, domain 1"/>
    <property type="match status" value="1"/>
</dbReference>
<dbReference type="EMBL" id="KB206474">
    <property type="protein sequence ID" value="ELP91366.1"/>
    <property type="molecule type" value="Genomic_DNA"/>
</dbReference>
<sequence length="558" mass="61881">MSINISESQLGVRVDDLKNSCLFQSQHDFKDDFVVSSQCTSCGQLIVGPSAKCTKCSCVFHKSCCQHVFTPCIPKEADGHLQIPAPTFHKKDLKNGQHSFYKKSGALGHFCPVCFELLIKRYQCAICGMNVHKKCIKKLAIPCRPIFTLKGSHDTHWFVQNIKNRGNGLCVVCGDTSSAAHYVCAWCGLCVDPKCIDKVPNVCFRGRLGKFVVPPRLVEPSGDWYKATNDKSVEPMIFFINKKSGGHFGSDIFRQAIGIFNPTQVYNVFWGYKKPFEYIKDYGNDFIAVICGGDGTVGWVMDELKKAGLRPKIYVIPLGTGNDMSISTGWGGGYDGQDIYDLLPQVSDASVHEIDRWKVVVGDATEPLHVFNNYYSIGIDALIALTFHTKRNANPEKFKSPLANKIQYVMCSTEHLLPPEVKLYTTLHLKVDGRDVELPKIEGLALINLPTYGGGNKFWPSVSLAEMAYGFHDLHIGDGEIEVVGFSSIIHLGACVSGTGASKPIRIAQGKEIEIQLDEDVPCQYDGEPYLQTKGVLKITLHEKVRFVVKNSFPVNSY</sequence>
<dbReference type="Pfam" id="PF00130">
    <property type="entry name" value="C1_1"/>
    <property type="match status" value="1"/>
</dbReference>
<keyword evidence="7" id="KW-0863">Zinc-finger</keyword>
<dbReference type="PANTHER" id="PTHR11255">
    <property type="entry name" value="DIACYLGLYCEROL KINASE"/>
    <property type="match status" value="1"/>
</dbReference>
<dbReference type="KEGG" id="eiv:EIN_154230"/>
<dbReference type="AlphaFoldDB" id="A0A0A1UEY7"/>
<dbReference type="GO" id="GO:0007200">
    <property type="term" value="P:phospholipase C-activating G protein-coupled receptor signaling pathway"/>
    <property type="evidence" value="ECO:0007669"/>
    <property type="project" value="InterPro"/>
</dbReference>
<feature type="domain" description="Phorbol-ester/DAG-type" evidence="13">
    <location>
        <begin position="155"/>
        <end position="203"/>
    </location>
</feature>
<dbReference type="InterPro" id="IPR001206">
    <property type="entry name" value="Diacylglycerol_kinase_cat_dom"/>
</dbReference>
<dbReference type="FunFam" id="3.40.50.10330:FF:000031">
    <property type="entry name" value="Diacylglycerol kinase"/>
    <property type="match status" value="1"/>
</dbReference>
<keyword evidence="4" id="KW-0479">Metal-binding</keyword>
<evidence type="ECO:0000256" key="10">
    <source>
        <dbReference type="ARBA" id="ARBA00022840"/>
    </source>
</evidence>
<dbReference type="OMA" id="KAMPCEV"/>
<dbReference type="SMART" id="SM00109">
    <property type="entry name" value="C1"/>
    <property type="match status" value="3"/>
</dbReference>
<feature type="domain" description="Phorbol-ester/DAG-type" evidence="13">
    <location>
        <begin position="26"/>
        <end position="72"/>
    </location>
</feature>
<dbReference type="CDD" id="cd00029">
    <property type="entry name" value="C1"/>
    <property type="match status" value="2"/>
</dbReference>
<dbReference type="Proteomes" id="UP000014680">
    <property type="component" value="Unassembled WGS sequence"/>
</dbReference>
<name>A0A0A1UEY7_ENTIV</name>
<evidence type="ECO:0000259" key="13">
    <source>
        <dbReference type="PROSITE" id="PS50081"/>
    </source>
</evidence>
<dbReference type="GO" id="GO:0016020">
    <property type="term" value="C:membrane"/>
    <property type="evidence" value="ECO:0007669"/>
    <property type="project" value="UniProtKB-SubCell"/>
</dbReference>
<dbReference type="PROSITE" id="PS50146">
    <property type="entry name" value="DAGK"/>
    <property type="match status" value="1"/>
</dbReference>
<reference evidence="15 16" key="1">
    <citation type="submission" date="2012-10" db="EMBL/GenBank/DDBJ databases">
        <authorList>
            <person name="Zafar N."/>
            <person name="Inman J."/>
            <person name="Hall N."/>
            <person name="Lorenzi H."/>
            <person name="Caler E."/>
        </authorList>
    </citation>
    <scope>NUCLEOTIDE SEQUENCE [LARGE SCALE GENOMIC DNA]</scope>
    <source>
        <strain evidence="15 16">IP1</strain>
    </source>
</reference>
<dbReference type="VEuPathDB" id="AmoebaDB:EIN_154230"/>
<evidence type="ECO:0000256" key="11">
    <source>
        <dbReference type="ARBA" id="ARBA00023136"/>
    </source>
</evidence>
<dbReference type="PANTHER" id="PTHR11255:SF54">
    <property type="entry name" value="DIACYLGLYCEROL KINASE THETA"/>
    <property type="match status" value="1"/>
</dbReference>
<evidence type="ECO:0000256" key="8">
    <source>
        <dbReference type="ARBA" id="ARBA00022777"/>
    </source>
</evidence>
<dbReference type="InterPro" id="IPR002219">
    <property type="entry name" value="PKC_DAG/PE"/>
</dbReference>
<dbReference type="RefSeq" id="XP_004258137.1">
    <property type="nucleotide sequence ID" value="XM_004258089.1"/>
</dbReference>
<keyword evidence="16" id="KW-1185">Reference proteome</keyword>
<keyword evidence="8 12" id="KW-0418">Kinase</keyword>
<keyword evidence="3 12" id="KW-0808">Transferase</keyword>
<keyword evidence="5" id="KW-0677">Repeat</keyword>
<evidence type="ECO:0000313" key="16">
    <source>
        <dbReference type="Proteomes" id="UP000014680"/>
    </source>
</evidence>
<evidence type="ECO:0000313" key="15">
    <source>
        <dbReference type="EMBL" id="ELP91366.1"/>
    </source>
</evidence>
<dbReference type="GO" id="GO:0004143">
    <property type="term" value="F:ATP-dependent diacylglycerol kinase activity"/>
    <property type="evidence" value="ECO:0007669"/>
    <property type="project" value="UniProtKB-EC"/>
</dbReference>
<comment type="catalytic activity">
    <reaction evidence="12">
        <text>a 1,2-diacyl-sn-glycerol + ATP = a 1,2-diacyl-sn-glycero-3-phosphate + ADP + H(+)</text>
        <dbReference type="Rhea" id="RHEA:10272"/>
        <dbReference type="ChEBI" id="CHEBI:15378"/>
        <dbReference type="ChEBI" id="CHEBI:17815"/>
        <dbReference type="ChEBI" id="CHEBI:30616"/>
        <dbReference type="ChEBI" id="CHEBI:58608"/>
        <dbReference type="ChEBI" id="CHEBI:456216"/>
        <dbReference type="EC" id="2.7.1.107"/>
    </reaction>
</comment>
<gene>
    <name evidence="15" type="ORF">EIN_154230</name>
</gene>
<dbReference type="GeneID" id="14890375"/>
<evidence type="ECO:0000256" key="1">
    <source>
        <dbReference type="ARBA" id="ARBA00004370"/>
    </source>
</evidence>
<feature type="domain" description="DAGKc" evidence="14">
    <location>
        <begin position="231"/>
        <end position="363"/>
    </location>
</feature>
<protein>
    <recommendedName>
        <fullName evidence="12">Diacylglycerol kinase</fullName>
        <shortName evidence="12">DAG kinase</shortName>
        <ecNumber evidence="12">2.7.1.107</ecNumber>
    </recommendedName>
</protein>
<dbReference type="EC" id="2.7.1.107" evidence="12"/>
<keyword evidence="6 12" id="KW-0547">Nucleotide-binding</keyword>
<dbReference type="SMART" id="SM00046">
    <property type="entry name" value="DAGKc"/>
    <property type="match status" value="1"/>
</dbReference>
<proteinExistence type="inferred from homology"/>